<dbReference type="EMBL" id="JABRWQ010000002">
    <property type="protein sequence ID" value="NRD22704.1"/>
    <property type="molecule type" value="Genomic_DNA"/>
</dbReference>
<reference evidence="1 2" key="1">
    <citation type="journal article" date="2015" name="Int. J. Syst. Evol. Microbiol.">
        <title>Winogradskyella litoriviva sp. nov., isolated from coastal seawater.</title>
        <authorList>
            <person name="Nedashkovskaya O.I."/>
            <person name="Kukhlevskiy A.D."/>
            <person name="Zhukova N.V."/>
            <person name="Kim S.J."/>
            <person name="Rhee S.K."/>
            <person name="Mikhailov V.V."/>
        </authorList>
    </citation>
    <scope>NUCLEOTIDE SEQUENCE [LARGE SCALE GENOMIC DNA]</scope>
    <source>
        <strain evidence="1 2">KMM6491</strain>
    </source>
</reference>
<sequence>MKPIQHLMDFILKPKPVAPKNEVLKEDVSNARRITRALPKDEDTFMFI</sequence>
<dbReference type="RefSeq" id="WP_173300341.1">
    <property type="nucleotide sequence ID" value="NZ_JABRWQ010000002.1"/>
</dbReference>
<comment type="caution">
    <text evidence="1">The sequence shown here is derived from an EMBL/GenBank/DDBJ whole genome shotgun (WGS) entry which is preliminary data.</text>
</comment>
<organism evidence="1 2">
    <name type="scientific">Winogradskyella litoriviva</name>
    <dbReference type="NCBI Taxonomy" id="1220182"/>
    <lineage>
        <taxon>Bacteria</taxon>
        <taxon>Pseudomonadati</taxon>
        <taxon>Bacteroidota</taxon>
        <taxon>Flavobacteriia</taxon>
        <taxon>Flavobacteriales</taxon>
        <taxon>Flavobacteriaceae</taxon>
        <taxon>Winogradskyella</taxon>
    </lineage>
</organism>
<accession>A0ABX2E378</accession>
<keyword evidence="2" id="KW-1185">Reference proteome</keyword>
<protein>
    <submittedName>
        <fullName evidence="1">Uncharacterized protein</fullName>
    </submittedName>
</protein>
<proteinExistence type="predicted"/>
<name>A0ABX2E378_9FLAO</name>
<evidence type="ECO:0000313" key="2">
    <source>
        <dbReference type="Proteomes" id="UP000805085"/>
    </source>
</evidence>
<gene>
    <name evidence="1" type="ORF">HNV10_05600</name>
</gene>
<evidence type="ECO:0000313" key="1">
    <source>
        <dbReference type="EMBL" id="NRD22704.1"/>
    </source>
</evidence>
<dbReference type="Proteomes" id="UP000805085">
    <property type="component" value="Unassembled WGS sequence"/>
</dbReference>